<dbReference type="Proteomes" id="UP000694523">
    <property type="component" value="Unplaced"/>
</dbReference>
<proteinExistence type="predicted"/>
<feature type="chain" id="PRO_5034489952" evidence="1">
    <location>
        <begin position="19"/>
        <end position="106"/>
    </location>
</feature>
<name>A0A8C6U3I5_9GOBI</name>
<reference evidence="2" key="1">
    <citation type="submission" date="2025-08" db="UniProtKB">
        <authorList>
            <consortium name="Ensembl"/>
        </authorList>
    </citation>
    <scope>IDENTIFICATION</scope>
</reference>
<evidence type="ECO:0000313" key="2">
    <source>
        <dbReference type="Ensembl" id="ENSNMLP00000029897.1"/>
    </source>
</evidence>
<keyword evidence="1" id="KW-0732">Signal</keyword>
<dbReference type="AlphaFoldDB" id="A0A8C6U3I5"/>
<protein>
    <submittedName>
        <fullName evidence="2">Uncharacterized protein</fullName>
    </submittedName>
</protein>
<accession>A0A8C6U3I5</accession>
<evidence type="ECO:0000256" key="1">
    <source>
        <dbReference type="SAM" id="SignalP"/>
    </source>
</evidence>
<evidence type="ECO:0000313" key="3">
    <source>
        <dbReference type="Proteomes" id="UP000694523"/>
    </source>
</evidence>
<dbReference type="Ensembl" id="ENSNMLT00000033346.1">
    <property type="protein sequence ID" value="ENSNMLP00000029897.1"/>
    <property type="gene ID" value="ENSNMLG00000018913.1"/>
</dbReference>
<organism evidence="2 3">
    <name type="scientific">Neogobius melanostomus</name>
    <name type="common">round goby</name>
    <dbReference type="NCBI Taxonomy" id="47308"/>
    <lineage>
        <taxon>Eukaryota</taxon>
        <taxon>Metazoa</taxon>
        <taxon>Chordata</taxon>
        <taxon>Craniata</taxon>
        <taxon>Vertebrata</taxon>
        <taxon>Euteleostomi</taxon>
        <taxon>Actinopterygii</taxon>
        <taxon>Neopterygii</taxon>
        <taxon>Teleostei</taxon>
        <taxon>Neoteleostei</taxon>
        <taxon>Acanthomorphata</taxon>
        <taxon>Gobiaria</taxon>
        <taxon>Gobiiformes</taxon>
        <taxon>Gobioidei</taxon>
        <taxon>Gobiidae</taxon>
        <taxon>Benthophilinae</taxon>
        <taxon>Neogobiini</taxon>
        <taxon>Neogobius</taxon>
    </lineage>
</organism>
<feature type="signal peptide" evidence="1">
    <location>
        <begin position="1"/>
        <end position="18"/>
    </location>
</feature>
<reference evidence="2" key="2">
    <citation type="submission" date="2025-09" db="UniProtKB">
        <authorList>
            <consortium name="Ensembl"/>
        </authorList>
    </citation>
    <scope>IDENTIFICATION</scope>
</reference>
<sequence length="106" mass="12071">MKLLWTLLFLLLLSPCESRPPETTSVSPPAQVSVTGDALLFQVSPTAPSLDQRRFHRLPGLCRRLKRRRITYILINLCKCVSMSCRASFLWAGCIMTKTIIKHRTL</sequence>
<keyword evidence="3" id="KW-1185">Reference proteome</keyword>